<name>Q4SLX8_TETNG</name>
<keyword evidence="8 9" id="KW-0137">Centromere</keyword>
<dbReference type="InterPro" id="IPR018630">
    <property type="entry name" value="Zwilch"/>
</dbReference>
<dbReference type="EMBL" id="CAAE01014555">
    <property type="protein sequence ID" value="CAF98354.1"/>
    <property type="molecule type" value="Genomic_DNA"/>
</dbReference>
<dbReference type="PANTHER" id="PTHR15995:SF1">
    <property type="entry name" value="PROTEIN ZWILCH HOMOLOG"/>
    <property type="match status" value="1"/>
</dbReference>
<evidence type="ECO:0000256" key="7">
    <source>
        <dbReference type="ARBA" id="ARBA00023306"/>
    </source>
</evidence>
<dbReference type="GO" id="GO:0034501">
    <property type="term" value="P:protein localization to kinetochore"/>
    <property type="evidence" value="ECO:0007669"/>
    <property type="project" value="UniProtKB-UniRule"/>
</dbReference>
<comment type="similarity">
    <text evidence="2 9">Belongs to the ZWILCH family.</text>
</comment>
<protein>
    <recommendedName>
        <fullName evidence="9">Protein zwilch</fullName>
    </recommendedName>
</protein>
<comment type="subunit">
    <text evidence="9">Component of the RZZ complex.</text>
</comment>
<evidence type="ECO:0000256" key="8">
    <source>
        <dbReference type="ARBA" id="ARBA00023328"/>
    </source>
</evidence>
<reference evidence="10" key="1">
    <citation type="journal article" date="2004" name="Nature">
        <title>Genome duplication in the teleost fish Tetraodon nigroviridis reveals the early vertebrate proto-karyotype.</title>
        <authorList>
            <person name="Jaillon O."/>
            <person name="Aury J.-M."/>
            <person name="Brunet F."/>
            <person name="Petit J.-L."/>
            <person name="Stange-Thomann N."/>
            <person name="Mauceli E."/>
            <person name="Bouneau L."/>
            <person name="Fischer C."/>
            <person name="Ozouf-Costaz C."/>
            <person name="Bernot A."/>
            <person name="Nicaud S."/>
            <person name="Jaffe D."/>
            <person name="Fisher S."/>
            <person name="Lutfalla G."/>
            <person name="Dossat C."/>
            <person name="Segurens B."/>
            <person name="Dasilva C."/>
            <person name="Salanoubat M."/>
            <person name="Levy M."/>
            <person name="Boudet N."/>
            <person name="Castellano S."/>
            <person name="Anthouard V."/>
            <person name="Jubin C."/>
            <person name="Castelli V."/>
            <person name="Katinka M."/>
            <person name="Vacherie B."/>
            <person name="Biemont C."/>
            <person name="Skalli Z."/>
            <person name="Cattolico L."/>
            <person name="Poulain J."/>
            <person name="De Berardinis V."/>
            <person name="Cruaud C."/>
            <person name="Duprat S."/>
            <person name="Brottier P."/>
            <person name="Coutanceau J.-P."/>
            <person name="Gouzy J."/>
            <person name="Parra G."/>
            <person name="Lardier G."/>
            <person name="Chapple C."/>
            <person name="McKernan K.J."/>
            <person name="McEwan P."/>
            <person name="Bosak S."/>
            <person name="Kellis M."/>
            <person name="Volff J.-N."/>
            <person name="Guigo R."/>
            <person name="Zody M.C."/>
            <person name="Mesirov J."/>
            <person name="Lindblad-Toh K."/>
            <person name="Birren B."/>
            <person name="Nusbaum C."/>
            <person name="Kahn D."/>
            <person name="Robinson-Rechavi M."/>
            <person name="Laudet V."/>
            <person name="Schachter V."/>
            <person name="Quetier F."/>
            <person name="Saurin W."/>
            <person name="Scarpelli C."/>
            <person name="Wincker P."/>
            <person name="Lander E.S."/>
            <person name="Weissenbach J."/>
            <person name="Roest Crollius H."/>
        </authorList>
    </citation>
    <scope>NUCLEOTIDE SEQUENCE [LARGE SCALE GENOMIC DNA]</scope>
</reference>
<evidence type="ECO:0000256" key="5">
    <source>
        <dbReference type="ARBA" id="ARBA00022776"/>
    </source>
</evidence>
<comment type="subcellular location">
    <subcellularLocation>
        <location evidence="1 9">Chromosome</location>
        <location evidence="1 9">Centromere</location>
        <location evidence="1 9">Kinetochore</location>
    </subcellularLocation>
</comment>
<dbReference type="OrthoDB" id="5556307at2759"/>
<dbReference type="HOGENOM" id="CLU_466141_0_0_1"/>
<dbReference type="GO" id="GO:0007094">
    <property type="term" value="P:mitotic spindle assembly checkpoint signaling"/>
    <property type="evidence" value="ECO:0007669"/>
    <property type="project" value="UniProtKB-UniRule"/>
</dbReference>
<comment type="function">
    <text evidence="9">Essential component of the mitotic checkpoint, which prevents cells from prematurely exiting mitosis. Required for the assembly of the dynein-dynactin and MAD1-MAD2 complexes onto kinetochores. Its function related to the spindle assembly machinery is proposed to depend on its association in the mitotic RZZ complex.</text>
</comment>
<accession>Q4SLX8</accession>
<keyword evidence="6 9" id="KW-0995">Kinetochore</keyword>
<reference evidence="10" key="2">
    <citation type="submission" date="2004-02" db="EMBL/GenBank/DDBJ databases">
        <authorList>
            <consortium name="Genoscope"/>
            <consortium name="Whitehead Institute Centre for Genome Research"/>
        </authorList>
    </citation>
    <scope>NUCLEOTIDE SEQUENCE</scope>
</reference>
<keyword evidence="7 9" id="KW-0131">Cell cycle</keyword>
<dbReference type="KEGG" id="tng:GSTEN00016022G001"/>
<evidence type="ECO:0000256" key="3">
    <source>
        <dbReference type="ARBA" id="ARBA00022454"/>
    </source>
</evidence>
<feature type="non-terminal residue" evidence="10">
    <location>
        <position position="65"/>
    </location>
</feature>
<dbReference type="GO" id="GO:1990423">
    <property type="term" value="C:RZZ complex"/>
    <property type="evidence" value="ECO:0007669"/>
    <property type="project" value="UniProtKB-UniRule"/>
</dbReference>
<sequence>RQLLSWYTLSHNANVSAMENNPALLPLWVRCDMSDPAGTTWLGAETICISHKVSGVKLYSITCKG</sequence>
<evidence type="ECO:0000256" key="9">
    <source>
        <dbReference type="RuleBase" id="RU369076"/>
    </source>
</evidence>
<keyword evidence="3 9" id="KW-0158">Chromosome</keyword>
<evidence type="ECO:0000256" key="4">
    <source>
        <dbReference type="ARBA" id="ARBA00022618"/>
    </source>
</evidence>
<dbReference type="GO" id="GO:0051301">
    <property type="term" value="P:cell division"/>
    <property type="evidence" value="ECO:0007669"/>
    <property type="project" value="UniProtKB-UniRule"/>
</dbReference>
<dbReference type="AlphaFoldDB" id="Q4SLX8"/>
<evidence type="ECO:0000313" key="10">
    <source>
        <dbReference type="EMBL" id="CAF98354.1"/>
    </source>
</evidence>
<dbReference type="PANTHER" id="PTHR15995">
    <property type="entry name" value="PROTEIN ZWILCH HOMOLOG"/>
    <property type="match status" value="1"/>
</dbReference>
<keyword evidence="5 9" id="KW-0498">Mitosis</keyword>
<dbReference type="Pfam" id="PF09817">
    <property type="entry name" value="Zwilch"/>
    <property type="match status" value="1"/>
</dbReference>
<evidence type="ECO:0000256" key="1">
    <source>
        <dbReference type="ARBA" id="ARBA00004629"/>
    </source>
</evidence>
<proteinExistence type="inferred from homology"/>
<gene>
    <name evidence="10" type="ORF">GSTENG00016022001</name>
</gene>
<organism evidence="10">
    <name type="scientific">Tetraodon nigroviridis</name>
    <name type="common">Spotted green pufferfish</name>
    <name type="synonym">Chelonodon nigroviridis</name>
    <dbReference type="NCBI Taxonomy" id="99883"/>
    <lineage>
        <taxon>Eukaryota</taxon>
        <taxon>Metazoa</taxon>
        <taxon>Chordata</taxon>
        <taxon>Craniata</taxon>
        <taxon>Vertebrata</taxon>
        <taxon>Euteleostomi</taxon>
        <taxon>Actinopterygii</taxon>
        <taxon>Neopterygii</taxon>
        <taxon>Teleostei</taxon>
        <taxon>Neoteleostei</taxon>
        <taxon>Acanthomorphata</taxon>
        <taxon>Eupercaria</taxon>
        <taxon>Tetraodontiformes</taxon>
        <taxon>Tetradontoidea</taxon>
        <taxon>Tetraodontidae</taxon>
        <taxon>Tetraodon</taxon>
    </lineage>
</organism>
<feature type="non-terminal residue" evidence="10">
    <location>
        <position position="1"/>
    </location>
</feature>
<keyword evidence="4 9" id="KW-0132">Cell division</keyword>
<evidence type="ECO:0000256" key="2">
    <source>
        <dbReference type="ARBA" id="ARBA00009062"/>
    </source>
</evidence>
<evidence type="ECO:0000256" key="6">
    <source>
        <dbReference type="ARBA" id="ARBA00022838"/>
    </source>
</evidence>